<name>A0AAE4UZR8_9NOCA</name>
<feature type="domain" description="Ketoreductase" evidence="3">
    <location>
        <begin position="16"/>
        <end position="200"/>
    </location>
</feature>
<evidence type="ECO:0000256" key="2">
    <source>
        <dbReference type="ARBA" id="ARBA00023002"/>
    </source>
</evidence>
<dbReference type="EMBL" id="JAWLUP010000026">
    <property type="protein sequence ID" value="MDV7265486.1"/>
    <property type="molecule type" value="Genomic_DNA"/>
</dbReference>
<dbReference type="SMART" id="SM00822">
    <property type="entry name" value="PKS_KR"/>
    <property type="match status" value="1"/>
</dbReference>
<keyword evidence="2 4" id="KW-0560">Oxidoreductase</keyword>
<dbReference type="Pfam" id="PF13561">
    <property type="entry name" value="adh_short_C2"/>
    <property type="match status" value="1"/>
</dbReference>
<dbReference type="PRINTS" id="PR00080">
    <property type="entry name" value="SDRFAMILY"/>
</dbReference>
<dbReference type="InterPro" id="IPR002347">
    <property type="entry name" value="SDR_fam"/>
</dbReference>
<dbReference type="PROSITE" id="PS00061">
    <property type="entry name" value="ADH_SHORT"/>
    <property type="match status" value="1"/>
</dbReference>
<comment type="similarity">
    <text evidence="1">Belongs to the short-chain dehydrogenases/reductases (SDR) family.</text>
</comment>
<sequence length="257" mass="27015">METDHTKDRVGRLSGKAVLVTGAGQGIGRGIALALARQGASVALAGRTLSKCDAVAAEIGEFGGTAISLECDVTDKDQITRTVDATATRFGGLDALINNAQSMTKGPLADVTLEDVEISWRSGPLAALWAMQAALPLLRERGGGSIVNFGSSSAVHGAPMFGAYAIAKEGIRGLSRVAAREWGRYGIRVNVVVPTALSPSAVKFREEQPERFEQHLKQLPLRRMGDPETDIGRAVVALVSDDLAYLTGDTLMLTGGE</sequence>
<comment type="caution">
    <text evidence="4">The sequence shown here is derived from an EMBL/GenBank/DDBJ whole genome shotgun (WGS) entry which is preliminary data.</text>
</comment>
<gene>
    <name evidence="4" type="ORF">R4315_13130</name>
</gene>
<dbReference type="InterPro" id="IPR057326">
    <property type="entry name" value="KR_dom"/>
</dbReference>
<accession>A0AAE4UZR8</accession>
<dbReference type="InterPro" id="IPR020904">
    <property type="entry name" value="Sc_DH/Rdtase_CS"/>
</dbReference>
<dbReference type="PRINTS" id="PR00081">
    <property type="entry name" value="GDHRDH"/>
</dbReference>
<dbReference type="GO" id="GO:0016491">
    <property type="term" value="F:oxidoreductase activity"/>
    <property type="evidence" value="ECO:0007669"/>
    <property type="project" value="UniProtKB-KW"/>
</dbReference>
<protein>
    <submittedName>
        <fullName evidence="4">SDR family oxidoreductase</fullName>
        <ecNumber evidence="4">1.-.-.-</ecNumber>
    </submittedName>
</protein>
<dbReference type="SUPFAM" id="SSF51735">
    <property type="entry name" value="NAD(P)-binding Rossmann-fold domains"/>
    <property type="match status" value="1"/>
</dbReference>
<dbReference type="AlphaFoldDB" id="A0AAE4UZR8"/>
<proteinExistence type="inferred from homology"/>
<evidence type="ECO:0000313" key="4">
    <source>
        <dbReference type="EMBL" id="MDV7265486.1"/>
    </source>
</evidence>
<organism evidence="4 5">
    <name type="scientific">Rhodococcus oxybenzonivorans</name>
    <dbReference type="NCBI Taxonomy" id="1990687"/>
    <lineage>
        <taxon>Bacteria</taxon>
        <taxon>Bacillati</taxon>
        <taxon>Actinomycetota</taxon>
        <taxon>Actinomycetes</taxon>
        <taxon>Mycobacteriales</taxon>
        <taxon>Nocardiaceae</taxon>
        <taxon>Rhodococcus</taxon>
    </lineage>
</organism>
<dbReference type="CDD" id="cd05233">
    <property type="entry name" value="SDR_c"/>
    <property type="match status" value="1"/>
</dbReference>
<evidence type="ECO:0000259" key="3">
    <source>
        <dbReference type="SMART" id="SM00822"/>
    </source>
</evidence>
<evidence type="ECO:0000313" key="5">
    <source>
        <dbReference type="Proteomes" id="UP001185863"/>
    </source>
</evidence>
<dbReference type="Proteomes" id="UP001185863">
    <property type="component" value="Unassembled WGS sequence"/>
</dbReference>
<dbReference type="PANTHER" id="PTHR43669">
    <property type="entry name" value="5-KETO-D-GLUCONATE 5-REDUCTASE"/>
    <property type="match status" value="1"/>
</dbReference>
<dbReference type="RefSeq" id="WP_317744442.1">
    <property type="nucleotide sequence ID" value="NZ_JAWLUP010000026.1"/>
</dbReference>
<dbReference type="FunFam" id="3.40.50.720:FF:000084">
    <property type="entry name" value="Short-chain dehydrogenase reductase"/>
    <property type="match status" value="1"/>
</dbReference>
<reference evidence="4" key="1">
    <citation type="submission" date="2023-10" db="EMBL/GenBank/DDBJ databases">
        <title>Development of a sustainable strategy for remediation of hydrocarbon-contaminated territories based on the waste exchange concept.</title>
        <authorList>
            <person name="Krivoruchko A."/>
        </authorList>
    </citation>
    <scope>NUCLEOTIDE SEQUENCE</scope>
    <source>
        <strain evidence="4">IEGM 68</strain>
    </source>
</reference>
<dbReference type="PANTHER" id="PTHR43669:SF3">
    <property type="entry name" value="ALCOHOL DEHYDROGENASE, PUTATIVE (AFU_ORTHOLOGUE AFUA_3G03445)-RELATED"/>
    <property type="match status" value="1"/>
</dbReference>
<evidence type="ECO:0000256" key="1">
    <source>
        <dbReference type="ARBA" id="ARBA00006484"/>
    </source>
</evidence>
<dbReference type="Gene3D" id="3.40.50.720">
    <property type="entry name" value="NAD(P)-binding Rossmann-like Domain"/>
    <property type="match status" value="1"/>
</dbReference>
<dbReference type="InterPro" id="IPR036291">
    <property type="entry name" value="NAD(P)-bd_dom_sf"/>
</dbReference>
<dbReference type="EC" id="1.-.-.-" evidence="4"/>